<dbReference type="RefSeq" id="WP_010363859.1">
    <property type="nucleotide sequence ID" value="NZ_AHBZ03000021.1"/>
</dbReference>
<keyword evidence="2 5" id="KW-0812">Transmembrane</keyword>
<dbReference type="Gene3D" id="1.20.120.550">
    <property type="entry name" value="Membrane associated eicosanoid/glutathione metabolism-like domain"/>
    <property type="match status" value="1"/>
</dbReference>
<evidence type="ECO:0008006" key="8">
    <source>
        <dbReference type="Google" id="ProtNLM"/>
    </source>
</evidence>
<reference evidence="6" key="1">
    <citation type="journal article" date="2012" name="J. Bacteriol.">
        <title>Genome sequences of type strains of seven species of the marine bacterium Pseudoalteromonas.</title>
        <authorList>
            <person name="Xie B.B."/>
            <person name="Shu Y.L."/>
            <person name="Qin Q.L."/>
            <person name="Rong J.C."/>
            <person name="Zhang X.Y."/>
            <person name="Chen X.L."/>
            <person name="Shi M."/>
            <person name="He H.L."/>
            <person name="Zhou B.C."/>
            <person name="Zhang Y.Z."/>
        </authorList>
    </citation>
    <scope>NUCLEOTIDE SEQUENCE</scope>
    <source>
        <strain evidence="6">DSM 8771</strain>
    </source>
</reference>
<proteinExistence type="predicted"/>
<comment type="caution">
    <text evidence="6">The sequence shown here is derived from an EMBL/GenBank/DDBJ whole genome shotgun (WGS) entry which is preliminary data.</text>
</comment>
<dbReference type="Pfam" id="PF01124">
    <property type="entry name" value="MAPEG"/>
    <property type="match status" value="1"/>
</dbReference>
<accession>A0AAD4FRB7</accession>
<keyword evidence="4 5" id="KW-0472">Membrane</keyword>
<evidence type="ECO:0000256" key="3">
    <source>
        <dbReference type="ARBA" id="ARBA00022989"/>
    </source>
</evidence>
<feature type="transmembrane region" description="Helical" evidence="5">
    <location>
        <begin position="109"/>
        <end position="130"/>
    </location>
</feature>
<reference evidence="6" key="2">
    <citation type="submission" date="2015-03" db="EMBL/GenBank/DDBJ databases">
        <title>Genome sequence of Pseudoalteromonas citrea.</title>
        <authorList>
            <person name="Xie B.-B."/>
            <person name="Rong J.-C."/>
            <person name="Qin Q.-L."/>
            <person name="Zhang Y.-Z."/>
        </authorList>
    </citation>
    <scope>NUCLEOTIDE SEQUENCE</scope>
    <source>
        <strain evidence="6">DSM 8771</strain>
    </source>
</reference>
<dbReference type="InterPro" id="IPR001129">
    <property type="entry name" value="Membr-assoc_MAPEG"/>
</dbReference>
<dbReference type="GO" id="GO:0016020">
    <property type="term" value="C:membrane"/>
    <property type="evidence" value="ECO:0007669"/>
    <property type="project" value="UniProtKB-SubCell"/>
</dbReference>
<gene>
    <name evidence="6" type="ORF">PCIT_a2608</name>
</gene>
<sequence length="139" mass="16363">MWIHYPLAFLVALIGFLWLFTMVQRIVAFRSKQISVVDIMFVSKHKLPIRTVLSGNNYDNQFQQPILFIVLLHGLYLQSVSGQFWYVLSAMFVISRYWHCAEHIFTQHLLRRTIAFVIGSLCLFIGWFKYVHILHSASL</sequence>
<name>A0AAD4FRB7_9GAMM</name>
<dbReference type="AlphaFoldDB" id="A0AAD4FRB7"/>
<evidence type="ECO:0000256" key="4">
    <source>
        <dbReference type="ARBA" id="ARBA00023136"/>
    </source>
</evidence>
<dbReference type="Proteomes" id="UP000016487">
    <property type="component" value="Unassembled WGS sequence"/>
</dbReference>
<evidence type="ECO:0000313" key="6">
    <source>
        <dbReference type="EMBL" id="KAF7769717.1"/>
    </source>
</evidence>
<dbReference type="EMBL" id="AHBZ03000021">
    <property type="protein sequence ID" value="KAF7769717.1"/>
    <property type="molecule type" value="Genomic_DNA"/>
</dbReference>
<evidence type="ECO:0000256" key="1">
    <source>
        <dbReference type="ARBA" id="ARBA00004370"/>
    </source>
</evidence>
<comment type="subcellular location">
    <subcellularLocation>
        <location evidence="1">Membrane</location>
    </subcellularLocation>
</comment>
<organism evidence="6 7">
    <name type="scientific">Pseudoalteromonas citrea</name>
    <dbReference type="NCBI Taxonomy" id="43655"/>
    <lineage>
        <taxon>Bacteria</taxon>
        <taxon>Pseudomonadati</taxon>
        <taxon>Pseudomonadota</taxon>
        <taxon>Gammaproteobacteria</taxon>
        <taxon>Alteromonadales</taxon>
        <taxon>Pseudoalteromonadaceae</taxon>
        <taxon>Pseudoalteromonas</taxon>
    </lineage>
</organism>
<evidence type="ECO:0000256" key="2">
    <source>
        <dbReference type="ARBA" id="ARBA00022692"/>
    </source>
</evidence>
<feature type="transmembrane region" description="Helical" evidence="5">
    <location>
        <begin position="66"/>
        <end position="88"/>
    </location>
</feature>
<evidence type="ECO:0000313" key="7">
    <source>
        <dbReference type="Proteomes" id="UP000016487"/>
    </source>
</evidence>
<keyword evidence="3 5" id="KW-1133">Transmembrane helix</keyword>
<dbReference type="InterPro" id="IPR023352">
    <property type="entry name" value="MAPEG-like_dom_sf"/>
</dbReference>
<protein>
    <recommendedName>
        <fullName evidence="8">MAPEG family protein</fullName>
    </recommendedName>
</protein>
<dbReference type="SUPFAM" id="SSF161084">
    <property type="entry name" value="MAPEG domain-like"/>
    <property type="match status" value="1"/>
</dbReference>
<evidence type="ECO:0000256" key="5">
    <source>
        <dbReference type="SAM" id="Phobius"/>
    </source>
</evidence>